<organism evidence="11 12">
    <name type="scientific">Metabacillus arenae</name>
    <dbReference type="NCBI Taxonomy" id="2771434"/>
    <lineage>
        <taxon>Bacteria</taxon>
        <taxon>Bacillati</taxon>
        <taxon>Bacillota</taxon>
        <taxon>Bacilli</taxon>
        <taxon>Bacillales</taxon>
        <taxon>Bacillaceae</taxon>
        <taxon>Metabacillus</taxon>
    </lineage>
</organism>
<dbReference type="SUPFAM" id="SSF51366">
    <property type="entry name" value="Ribulose-phoshate binding barrel"/>
    <property type="match status" value="1"/>
</dbReference>
<name>A0A926NIS1_9BACI</name>
<dbReference type="PANTHER" id="PTHR22854">
    <property type="entry name" value="TRYPTOPHAN BIOSYNTHESIS PROTEIN"/>
    <property type="match status" value="1"/>
</dbReference>
<dbReference type="CDD" id="cd00331">
    <property type="entry name" value="IGPS"/>
    <property type="match status" value="1"/>
</dbReference>
<proteinExistence type="inferred from homology"/>
<dbReference type="GO" id="GO:0000162">
    <property type="term" value="P:L-tryptophan biosynthetic process"/>
    <property type="evidence" value="ECO:0007669"/>
    <property type="project" value="UniProtKB-UniRule"/>
</dbReference>
<evidence type="ECO:0000256" key="5">
    <source>
        <dbReference type="ARBA" id="ARBA00022793"/>
    </source>
</evidence>
<reference evidence="11" key="1">
    <citation type="submission" date="2020-09" db="EMBL/GenBank/DDBJ databases">
        <title>A novel bacterium of genus Bacillus, isolated from South China Sea.</title>
        <authorList>
            <person name="Huang H."/>
            <person name="Mo K."/>
            <person name="Hu Y."/>
        </authorList>
    </citation>
    <scope>NUCLEOTIDE SEQUENCE</scope>
    <source>
        <strain evidence="11">IB182487</strain>
    </source>
</reference>
<dbReference type="PANTHER" id="PTHR22854:SF2">
    <property type="entry name" value="INDOLE-3-GLYCEROL-PHOSPHATE SYNTHASE"/>
    <property type="match status" value="1"/>
</dbReference>
<dbReference type="GO" id="GO:0004425">
    <property type="term" value="F:indole-3-glycerol-phosphate synthase activity"/>
    <property type="evidence" value="ECO:0007669"/>
    <property type="project" value="UniProtKB-UniRule"/>
</dbReference>
<comment type="pathway">
    <text evidence="2 9">Amino-acid biosynthesis; L-tryptophan biosynthesis; L-tryptophan from chorismate: step 4/5.</text>
</comment>
<dbReference type="InterPro" id="IPR011060">
    <property type="entry name" value="RibuloseP-bd_barrel"/>
</dbReference>
<evidence type="ECO:0000256" key="2">
    <source>
        <dbReference type="ARBA" id="ARBA00004696"/>
    </source>
</evidence>
<evidence type="ECO:0000256" key="4">
    <source>
        <dbReference type="ARBA" id="ARBA00022605"/>
    </source>
</evidence>
<sequence>MIIFKQLLEKRKKNMLNTILKHKKEEILQIKMPNDENIQNRSFFQALKNSNREVGLIAEVKKASPSKGLIKENFQPVQIAKEYEKGLADCLSVLTDERFFQGNRDYLTKVKKAVQIPVLRKDFIIEDIQVLESKKIGADAILLIGEALEPSKLYELYLSAYEKGMDVLVEVHSYETLSNLLALFTPKIIGVNNRDLTTFKTDIRQLQHCVEIIPNESIVVSESGIHTYDDLQVVKKDGAEAILVGESLMRKESQENAIYELFGETSHAKTTS</sequence>
<keyword evidence="5 9" id="KW-0210">Decarboxylase</keyword>
<dbReference type="InterPro" id="IPR045186">
    <property type="entry name" value="Indole-3-glycerol_P_synth"/>
</dbReference>
<feature type="domain" description="Indole-3-glycerol phosphate synthase" evidence="10">
    <location>
        <begin position="17"/>
        <end position="261"/>
    </location>
</feature>
<dbReference type="PROSITE" id="PS00614">
    <property type="entry name" value="IGPS"/>
    <property type="match status" value="1"/>
</dbReference>
<gene>
    <name evidence="9 11" type="primary">trpC</name>
    <name evidence="11" type="ORF">IC621_00050</name>
</gene>
<protein>
    <recommendedName>
        <fullName evidence="9">Indole-3-glycerol phosphate synthase</fullName>
        <shortName evidence="9">IGPS</shortName>
        <ecNumber evidence="9">4.1.1.48</ecNumber>
    </recommendedName>
</protein>
<evidence type="ECO:0000313" key="11">
    <source>
        <dbReference type="EMBL" id="MBD1378606.1"/>
    </source>
</evidence>
<comment type="caution">
    <text evidence="11">The sequence shown here is derived from an EMBL/GenBank/DDBJ whole genome shotgun (WGS) entry which is preliminary data.</text>
</comment>
<dbReference type="HAMAP" id="MF_00134_B">
    <property type="entry name" value="IGPS_B"/>
    <property type="match status" value="1"/>
</dbReference>
<dbReference type="EC" id="4.1.1.48" evidence="9"/>
<dbReference type="InterPro" id="IPR013785">
    <property type="entry name" value="Aldolase_TIM"/>
</dbReference>
<dbReference type="EMBL" id="JACXAI010000001">
    <property type="protein sequence ID" value="MBD1378606.1"/>
    <property type="molecule type" value="Genomic_DNA"/>
</dbReference>
<evidence type="ECO:0000256" key="8">
    <source>
        <dbReference type="ARBA" id="ARBA00023239"/>
    </source>
</evidence>
<keyword evidence="6 9" id="KW-0822">Tryptophan biosynthesis</keyword>
<dbReference type="InterPro" id="IPR001468">
    <property type="entry name" value="Indole-3-GlycerolPSynthase_CS"/>
</dbReference>
<evidence type="ECO:0000313" key="12">
    <source>
        <dbReference type="Proteomes" id="UP000626844"/>
    </source>
</evidence>
<keyword evidence="7 9" id="KW-0057">Aromatic amino acid biosynthesis</keyword>
<keyword evidence="8 9" id="KW-0456">Lyase</keyword>
<dbReference type="Pfam" id="PF00218">
    <property type="entry name" value="IGPS"/>
    <property type="match status" value="1"/>
</dbReference>
<evidence type="ECO:0000256" key="7">
    <source>
        <dbReference type="ARBA" id="ARBA00023141"/>
    </source>
</evidence>
<evidence type="ECO:0000256" key="6">
    <source>
        <dbReference type="ARBA" id="ARBA00022822"/>
    </source>
</evidence>
<dbReference type="NCBIfam" id="NF001375">
    <property type="entry name" value="PRK00278.2-2"/>
    <property type="match status" value="1"/>
</dbReference>
<evidence type="ECO:0000256" key="3">
    <source>
        <dbReference type="ARBA" id="ARBA00008737"/>
    </source>
</evidence>
<dbReference type="Gene3D" id="3.20.20.70">
    <property type="entry name" value="Aldolase class I"/>
    <property type="match status" value="1"/>
</dbReference>
<evidence type="ECO:0000259" key="10">
    <source>
        <dbReference type="Pfam" id="PF00218"/>
    </source>
</evidence>
<dbReference type="GO" id="GO:0004640">
    <property type="term" value="F:phosphoribosylanthranilate isomerase activity"/>
    <property type="evidence" value="ECO:0007669"/>
    <property type="project" value="TreeGrafter"/>
</dbReference>
<evidence type="ECO:0000256" key="1">
    <source>
        <dbReference type="ARBA" id="ARBA00001633"/>
    </source>
</evidence>
<evidence type="ECO:0000256" key="9">
    <source>
        <dbReference type="HAMAP-Rule" id="MF_00134"/>
    </source>
</evidence>
<dbReference type="InterPro" id="IPR013798">
    <property type="entry name" value="Indole-3-glycerol_P_synth_dom"/>
</dbReference>
<dbReference type="AlphaFoldDB" id="A0A926NIS1"/>
<keyword evidence="4 9" id="KW-0028">Amino-acid biosynthesis</keyword>
<accession>A0A926NIS1</accession>
<comment type="similarity">
    <text evidence="3 9">Belongs to the TrpC family.</text>
</comment>
<keyword evidence="12" id="KW-1185">Reference proteome</keyword>
<dbReference type="NCBIfam" id="NF001377">
    <property type="entry name" value="PRK00278.2-4"/>
    <property type="match status" value="1"/>
</dbReference>
<dbReference type="FunFam" id="3.20.20.70:FF:000024">
    <property type="entry name" value="Indole-3-glycerol phosphate synthase"/>
    <property type="match status" value="1"/>
</dbReference>
<comment type="catalytic activity">
    <reaction evidence="1 9">
        <text>1-(2-carboxyphenylamino)-1-deoxy-D-ribulose 5-phosphate + H(+) = (1S,2R)-1-C-(indol-3-yl)glycerol 3-phosphate + CO2 + H2O</text>
        <dbReference type="Rhea" id="RHEA:23476"/>
        <dbReference type="ChEBI" id="CHEBI:15377"/>
        <dbReference type="ChEBI" id="CHEBI:15378"/>
        <dbReference type="ChEBI" id="CHEBI:16526"/>
        <dbReference type="ChEBI" id="CHEBI:58613"/>
        <dbReference type="ChEBI" id="CHEBI:58866"/>
        <dbReference type="EC" id="4.1.1.48"/>
    </reaction>
</comment>
<dbReference type="Proteomes" id="UP000626844">
    <property type="component" value="Unassembled WGS sequence"/>
</dbReference>